<feature type="domain" description="Peptidase M4" evidence="10">
    <location>
        <begin position="104"/>
        <end position="186"/>
    </location>
</feature>
<sequence>MCTSPHRHSLHCILPPYILSQIAENGSPELRAMAVRSLLVDPTMRIVRASTAGPVTGAIARRRAAAGNILTPSPLRTIRDAGGEPEAPGATVVRREGDAPTGDVAVDEAYDGLGATFALFWEAYQRNSIDDAGMPLDATVHYDQDYDNAFWDGTQMVFGDGDGELFNRFTISLDVIGHELTHGVTEKESGLAYFNQSGALNESISDVFGSLVKQRLLGQTADQADWLIGAELLTAKVNGVALRSMKAPGTAYDDPVLGKDPQPGHMNDFVRTNQDNGGVHINSGIPNRAFYLAATAIGGKAWDQAGQIW</sequence>
<dbReference type="InterPro" id="IPR001570">
    <property type="entry name" value="Peptidase_M4_C_domain"/>
</dbReference>
<protein>
    <recommendedName>
        <fullName evidence="8">Neutral metalloproteinase</fullName>
        <ecNumber evidence="8">3.4.24.-</ecNumber>
    </recommendedName>
</protein>
<keyword evidence="13" id="KW-1185">Reference proteome</keyword>
<dbReference type="Gene3D" id="1.10.390.10">
    <property type="entry name" value="Neutral Protease Domain 2"/>
    <property type="match status" value="1"/>
</dbReference>
<keyword evidence="2 8" id="KW-0645">Protease</keyword>
<dbReference type="GO" id="GO:0004222">
    <property type="term" value="F:metalloendopeptidase activity"/>
    <property type="evidence" value="ECO:0007669"/>
    <property type="project" value="UniProtKB-UniRule"/>
</dbReference>
<dbReference type="Pfam" id="PF01447">
    <property type="entry name" value="Peptidase_M4"/>
    <property type="match status" value="1"/>
</dbReference>
<name>A0A7W7AMG7_9SPHN</name>
<reference evidence="12 13" key="1">
    <citation type="submission" date="2020-08" db="EMBL/GenBank/DDBJ databases">
        <title>Genomic Encyclopedia of Type Strains, Phase IV (KMG-IV): sequencing the most valuable type-strain genomes for metagenomic binning, comparative biology and taxonomic classification.</title>
        <authorList>
            <person name="Goeker M."/>
        </authorList>
    </citation>
    <scope>NUCLEOTIDE SEQUENCE [LARGE SCALE GENOMIC DNA]</scope>
    <source>
        <strain evidence="12 13">DSM 15867</strain>
    </source>
</reference>
<keyword evidence="5 8" id="KW-0862">Zinc</keyword>
<evidence type="ECO:0000313" key="13">
    <source>
        <dbReference type="Proteomes" id="UP000574769"/>
    </source>
</evidence>
<evidence type="ECO:0000259" key="11">
    <source>
        <dbReference type="Pfam" id="PF02868"/>
    </source>
</evidence>
<dbReference type="PANTHER" id="PTHR43579">
    <property type="match status" value="1"/>
</dbReference>
<feature type="region of interest" description="Disordered" evidence="9">
    <location>
        <begin position="79"/>
        <end position="98"/>
    </location>
</feature>
<evidence type="ECO:0000256" key="6">
    <source>
        <dbReference type="ARBA" id="ARBA00023049"/>
    </source>
</evidence>
<dbReference type="InterPro" id="IPR052759">
    <property type="entry name" value="Metalloprotease_M4"/>
</dbReference>
<dbReference type="InterPro" id="IPR027268">
    <property type="entry name" value="Peptidase_M4/M1_CTD_sf"/>
</dbReference>
<dbReference type="PRINTS" id="PR00730">
    <property type="entry name" value="THERMOLYSIN"/>
</dbReference>
<comment type="cofactor">
    <cofactor evidence="8">
        <name>Zn(2+)</name>
        <dbReference type="ChEBI" id="CHEBI:29105"/>
    </cofactor>
</comment>
<dbReference type="AlphaFoldDB" id="A0A7W7AMG7"/>
<dbReference type="InterPro" id="IPR023612">
    <property type="entry name" value="Peptidase_M4"/>
</dbReference>
<dbReference type="InterPro" id="IPR013856">
    <property type="entry name" value="Peptidase_M4_domain"/>
</dbReference>
<comment type="function">
    <text evidence="8">Extracellular zinc metalloprotease.</text>
</comment>
<dbReference type="Proteomes" id="UP000574769">
    <property type="component" value="Unassembled WGS sequence"/>
</dbReference>
<dbReference type="Gene3D" id="3.10.170.10">
    <property type="match status" value="1"/>
</dbReference>
<dbReference type="GO" id="GO:0046872">
    <property type="term" value="F:metal ion binding"/>
    <property type="evidence" value="ECO:0007669"/>
    <property type="project" value="UniProtKB-UniRule"/>
</dbReference>
<dbReference type="EMBL" id="JACHNY010000015">
    <property type="protein sequence ID" value="MBB4619777.1"/>
    <property type="molecule type" value="Genomic_DNA"/>
</dbReference>
<evidence type="ECO:0000256" key="9">
    <source>
        <dbReference type="SAM" id="MobiDB-lite"/>
    </source>
</evidence>
<dbReference type="GO" id="GO:0006508">
    <property type="term" value="P:proteolysis"/>
    <property type="evidence" value="ECO:0007669"/>
    <property type="project" value="UniProtKB-KW"/>
</dbReference>
<keyword evidence="4 8" id="KW-0378">Hydrolase</keyword>
<evidence type="ECO:0000256" key="5">
    <source>
        <dbReference type="ARBA" id="ARBA00022833"/>
    </source>
</evidence>
<accession>A0A7W7AMG7</accession>
<dbReference type="SUPFAM" id="SSF55486">
    <property type="entry name" value="Metalloproteases ('zincins'), catalytic domain"/>
    <property type="match status" value="1"/>
</dbReference>
<dbReference type="EC" id="3.4.24.-" evidence="8"/>
<evidence type="ECO:0000256" key="2">
    <source>
        <dbReference type="ARBA" id="ARBA00022670"/>
    </source>
</evidence>
<dbReference type="GO" id="GO:0005576">
    <property type="term" value="C:extracellular region"/>
    <property type="evidence" value="ECO:0007669"/>
    <property type="project" value="UniProtKB-SubCell"/>
</dbReference>
<comment type="similarity">
    <text evidence="1 8">Belongs to the peptidase M4 family.</text>
</comment>
<gene>
    <name evidence="12" type="ORF">GGQ96_003937</name>
</gene>
<evidence type="ECO:0000259" key="10">
    <source>
        <dbReference type="Pfam" id="PF01447"/>
    </source>
</evidence>
<feature type="active site" evidence="7">
    <location>
        <position position="179"/>
    </location>
</feature>
<keyword evidence="3" id="KW-0479">Metal-binding</keyword>
<evidence type="ECO:0000256" key="3">
    <source>
        <dbReference type="ARBA" id="ARBA00022723"/>
    </source>
</evidence>
<evidence type="ECO:0000256" key="1">
    <source>
        <dbReference type="ARBA" id="ARBA00009388"/>
    </source>
</evidence>
<comment type="caution">
    <text evidence="12">The sequence shown here is derived from an EMBL/GenBank/DDBJ whole genome shotgun (WGS) entry which is preliminary data.</text>
</comment>
<evidence type="ECO:0000256" key="4">
    <source>
        <dbReference type="ARBA" id="ARBA00022801"/>
    </source>
</evidence>
<keyword evidence="8" id="KW-0964">Secreted</keyword>
<comment type="subcellular location">
    <subcellularLocation>
        <location evidence="8">Secreted</location>
    </subcellularLocation>
</comment>
<feature type="domain" description="Peptidase M4 C-terminal" evidence="11">
    <location>
        <begin position="189"/>
        <end position="309"/>
    </location>
</feature>
<dbReference type="PANTHER" id="PTHR43579:SF1">
    <property type="entry name" value="NEUTRAL METALLOPROTEINASE"/>
    <property type="match status" value="1"/>
</dbReference>
<organism evidence="12 13">
    <name type="scientific">Sphingomonas abaci</name>
    <dbReference type="NCBI Taxonomy" id="237611"/>
    <lineage>
        <taxon>Bacteria</taxon>
        <taxon>Pseudomonadati</taxon>
        <taxon>Pseudomonadota</taxon>
        <taxon>Alphaproteobacteria</taxon>
        <taxon>Sphingomonadales</taxon>
        <taxon>Sphingomonadaceae</taxon>
        <taxon>Sphingomonas</taxon>
    </lineage>
</organism>
<evidence type="ECO:0000256" key="8">
    <source>
        <dbReference type="RuleBase" id="RU366073"/>
    </source>
</evidence>
<keyword evidence="6 8" id="KW-0482">Metalloprotease</keyword>
<feature type="active site" description="Proton donor" evidence="7">
    <location>
        <position position="280"/>
    </location>
</feature>
<dbReference type="CDD" id="cd09597">
    <property type="entry name" value="M4_TLP"/>
    <property type="match status" value="1"/>
</dbReference>
<dbReference type="Pfam" id="PF02868">
    <property type="entry name" value="Peptidase_M4_C"/>
    <property type="match status" value="1"/>
</dbReference>
<proteinExistence type="inferred from homology"/>
<evidence type="ECO:0000313" key="12">
    <source>
        <dbReference type="EMBL" id="MBB4619777.1"/>
    </source>
</evidence>
<evidence type="ECO:0000256" key="7">
    <source>
        <dbReference type="PIRSR" id="PIRSR623612-1"/>
    </source>
</evidence>